<dbReference type="InterPro" id="IPR011059">
    <property type="entry name" value="Metal-dep_hydrolase_composite"/>
</dbReference>
<dbReference type="Proteomes" id="UP001634007">
    <property type="component" value="Unassembled WGS sequence"/>
</dbReference>
<sequence length="366" mass="40526">MEAPGGFPILLLHNATVVTMDSKSPVYGDCAVIIERDRTKAVGHLPDLLRRFRSVAGEVVDLRGQILLPSFVNTHVHTSQQLARGIADDVDLVTWLHDRIWPYEASMTEEDSYVSTLLCRIELIHSGHVPGMARVVQSMGLRACLAQSVMDSGEGLPASWAVRTAEDYVQSHKELYEKHHDTADGWIEIWLGIRQIMNCTNELLIATRDTTRELKTDESGKFFCVTVNRLCPHTHVLEHALVRAPAVGLFHEEARALGKYLCTCLSHMNFSSLFRSFVRGDANNENPSTNRLSQLSSLWHVLRGIPSCLFYRTCMIPSNLGSLGATTLAPTGGTDPGWRSAPIHDPIGPFNMSSRLLIAHGVALIN</sequence>
<gene>
    <name evidence="3" type="ORF">ACJRO7_033159</name>
</gene>
<dbReference type="Gene3D" id="3.20.20.140">
    <property type="entry name" value="Metal-dependent hydrolases"/>
    <property type="match status" value="1"/>
</dbReference>
<evidence type="ECO:0000313" key="4">
    <source>
        <dbReference type="Proteomes" id="UP001634007"/>
    </source>
</evidence>
<dbReference type="Pfam" id="PF01979">
    <property type="entry name" value="Amidohydro_1"/>
    <property type="match status" value="1"/>
</dbReference>
<dbReference type="PANTHER" id="PTHR43794">
    <property type="entry name" value="AMINOHYDROLASE SSNA-RELATED"/>
    <property type="match status" value="1"/>
</dbReference>
<feature type="domain" description="Amidohydrolase-related" evidence="2">
    <location>
        <begin position="66"/>
        <end position="210"/>
    </location>
</feature>
<organism evidence="3 4">
    <name type="scientific">Eucalyptus globulus</name>
    <name type="common">Tasmanian blue gum</name>
    <dbReference type="NCBI Taxonomy" id="34317"/>
    <lineage>
        <taxon>Eukaryota</taxon>
        <taxon>Viridiplantae</taxon>
        <taxon>Streptophyta</taxon>
        <taxon>Embryophyta</taxon>
        <taxon>Tracheophyta</taxon>
        <taxon>Spermatophyta</taxon>
        <taxon>Magnoliopsida</taxon>
        <taxon>eudicotyledons</taxon>
        <taxon>Gunneridae</taxon>
        <taxon>Pentapetalae</taxon>
        <taxon>rosids</taxon>
        <taxon>malvids</taxon>
        <taxon>Myrtales</taxon>
        <taxon>Myrtaceae</taxon>
        <taxon>Myrtoideae</taxon>
        <taxon>Eucalypteae</taxon>
        <taxon>Eucalyptus</taxon>
    </lineage>
</organism>
<accession>A0ABD3JL98</accession>
<comment type="caution">
    <text evidence="3">The sequence shown here is derived from an EMBL/GenBank/DDBJ whole genome shotgun (WGS) entry which is preliminary data.</text>
</comment>
<keyword evidence="1" id="KW-0378">Hydrolase</keyword>
<dbReference type="PANTHER" id="PTHR43794:SF11">
    <property type="entry name" value="AMIDOHYDROLASE-RELATED DOMAIN-CONTAINING PROTEIN"/>
    <property type="match status" value="1"/>
</dbReference>
<dbReference type="SUPFAM" id="SSF51556">
    <property type="entry name" value="Metallo-dependent hydrolases"/>
    <property type="match status" value="1"/>
</dbReference>
<dbReference type="InterPro" id="IPR050287">
    <property type="entry name" value="MTA/SAH_deaminase"/>
</dbReference>
<name>A0ABD3JL98_EUCGL</name>
<evidence type="ECO:0000313" key="3">
    <source>
        <dbReference type="EMBL" id="KAL3728524.1"/>
    </source>
</evidence>
<keyword evidence="4" id="KW-1185">Reference proteome</keyword>
<dbReference type="InterPro" id="IPR032466">
    <property type="entry name" value="Metal_Hydrolase"/>
</dbReference>
<reference evidence="3 4" key="1">
    <citation type="submission" date="2024-11" db="EMBL/GenBank/DDBJ databases">
        <title>Chromosome-level genome assembly of Eucalyptus globulus Labill. provides insights into its genome evolution.</title>
        <authorList>
            <person name="Li X."/>
        </authorList>
    </citation>
    <scope>NUCLEOTIDE SEQUENCE [LARGE SCALE GENOMIC DNA]</scope>
    <source>
        <strain evidence="3">CL2024</strain>
        <tissue evidence="3">Fresh tender leaves</tissue>
    </source>
</reference>
<evidence type="ECO:0000259" key="2">
    <source>
        <dbReference type="Pfam" id="PF01979"/>
    </source>
</evidence>
<dbReference type="EMBL" id="JBJKBG010000008">
    <property type="protein sequence ID" value="KAL3728524.1"/>
    <property type="molecule type" value="Genomic_DNA"/>
</dbReference>
<proteinExistence type="predicted"/>
<dbReference type="InterPro" id="IPR006680">
    <property type="entry name" value="Amidohydro-rel"/>
</dbReference>
<dbReference type="SUPFAM" id="SSF51338">
    <property type="entry name" value="Composite domain of metallo-dependent hydrolases"/>
    <property type="match status" value="1"/>
</dbReference>
<dbReference type="GO" id="GO:0016787">
    <property type="term" value="F:hydrolase activity"/>
    <property type="evidence" value="ECO:0007669"/>
    <property type="project" value="UniProtKB-KW"/>
</dbReference>
<evidence type="ECO:0000256" key="1">
    <source>
        <dbReference type="ARBA" id="ARBA00022801"/>
    </source>
</evidence>
<protein>
    <recommendedName>
        <fullName evidence="2">Amidohydrolase-related domain-containing protein</fullName>
    </recommendedName>
</protein>
<dbReference type="AlphaFoldDB" id="A0ABD3JL98"/>